<keyword evidence="2 6" id="KW-0805">Transcription regulation</keyword>
<dbReference type="InterPro" id="IPR013324">
    <property type="entry name" value="RNA_pol_sigma_r3/r4-like"/>
</dbReference>
<evidence type="ECO:0000256" key="1">
    <source>
        <dbReference type="ARBA" id="ARBA00010641"/>
    </source>
</evidence>
<keyword evidence="3 6" id="KW-0731">Sigma factor</keyword>
<proteinExistence type="inferred from homology"/>
<feature type="domain" description="RNA polymerase sigma-70 region 4" evidence="8">
    <location>
        <begin position="110"/>
        <end position="158"/>
    </location>
</feature>
<sequence length="168" mass="18873">MPDDEAALLRALYDEHAGALWRYVVHLTGDRALADDIVQETLVRAWRKPSVLDQRDASARAWLFTVARHLVIDGTRSAQRRHEIDLEALPEQVSADETDALLDSWLIADALAALSAEHRFVIVHAYYGGRTVAEIARQLDIPEGTVKSRLHYGLRALRLALQEMGVTR</sequence>
<keyword evidence="10" id="KW-1185">Reference proteome</keyword>
<dbReference type="GO" id="GO:0016987">
    <property type="term" value="F:sigma factor activity"/>
    <property type="evidence" value="ECO:0007669"/>
    <property type="project" value="UniProtKB-KW"/>
</dbReference>
<dbReference type="NCBIfam" id="TIGR02937">
    <property type="entry name" value="sigma70-ECF"/>
    <property type="match status" value="1"/>
</dbReference>
<keyword evidence="4 6" id="KW-0238">DNA-binding</keyword>
<protein>
    <recommendedName>
        <fullName evidence="6">RNA polymerase sigma factor</fullName>
    </recommendedName>
</protein>
<dbReference type="OrthoDB" id="9811152at2"/>
<dbReference type="PROSITE" id="PS01063">
    <property type="entry name" value="SIGMA70_ECF"/>
    <property type="match status" value="1"/>
</dbReference>
<keyword evidence="5 6" id="KW-0804">Transcription</keyword>
<dbReference type="CDD" id="cd06171">
    <property type="entry name" value="Sigma70_r4"/>
    <property type="match status" value="1"/>
</dbReference>
<evidence type="ECO:0000256" key="6">
    <source>
        <dbReference type="RuleBase" id="RU000716"/>
    </source>
</evidence>
<dbReference type="Gene3D" id="1.10.1740.10">
    <property type="match status" value="1"/>
</dbReference>
<dbReference type="Pfam" id="PF04542">
    <property type="entry name" value="Sigma70_r2"/>
    <property type="match status" value="1"/>
</dbReference>
<evidence type="ECO:0000259" key="7">
    <source>
        <dbReference type="Pfam" id="PF04542"/>
    </source>
</evidence>
<dbReference type="InterPro" id="IPR014284">
    <property type="entry name" value="RNA_pol_sigma-70_dom"/>
</dbReference>
<evidence type="ECO:0000256" key="2">
    <source>
        <dbReference type="ARBA" id="ARBA00023015"/>
    </source>
</evidence>
<evidence type="ECO:0000313" key="9">
    <source>
        <dbReference type="EMBL" id="RNE59379.1"/>
    </source>
</evidence>
<dbReference type="Pfam" id="PF04545">
    <property type="entry name" value="Sigma70_r4"/>
    <property type="match status" value="1"/>
</dbReference>
<organism evidence="9 10">
    <name type="scientific">Cryobacterium tepidiphilum</name>
    <dbReference type="NCBI Taxonomy" id="2486026"/>
    <lineage>
        <taxon>Bacteria</taxon>
        <taxon>Bacillati</taxon>
        <taxon>Actinomycetota</taxon>
        <taxon>Actinomycetes</taxon>
        <taxon>Micrococcales</taxon>
        <taxon>Microbacteriaceae</taxon>
        <taxon>Cryobacterium</taxon>
    </lineage>
</organism>
<dbReference type="EMBL" id="RDSR01000016">
    <property type="protein sequence ID" value="RNE59379.1"/>
    <property type="molecule type" value="Genomic_DNA"/>
</dbReference>
<dbReference type="InterPro" id="IPR036388">
    <property type="entry name" value="WH-like_DNA-bd_sf"/>
</dbReference>
<dbReference type="GO" id="GO:0003677">
    <property type="term" value="F:DNA binding"/>
    <property type="evidence" value="ECO:0007669"/>
    <property type="project" value="UniProtKB-KW"/>
</dbReference>
<accession>A0A3M8L389</accession>
<name>A0A3M8L389_9MICO</name>
<evidence type="ECO:0000313" key="10">
    <source>
        <dbReference type="Proteomes" id="UP000279859"/>
    </source>
</evidence>
<evidence type="ECO:0000259" key="8">
    <source>
        <dbReference type="Pfam" id="PF04545"/>
    </source>
</evidence>
<evidence type="ECO:0000256" key="4">
    <source>
        <dbReference type="ARBA" id="ARBA00023125"/>
    </source>
</evidence>
<dbReference type="SUPFAM" id="SSF88946">
    <property type="entry name" value="Sigma2 domain of RNA polymerase sigma factors"/>
    <property type="match status" value="1"/>
</dbReference>
<dbReference type="PANTHER" id="PTHR43133:SF52">
    <property type="entry name" value="ECF RNA POLYMERASE SIGMA FACTOR SIGL"/>
    <property type="match status" value="1"/>
</dbReference>
<comment type="caution">
    <text evidence="9">The sequence shown here is derived from an EMBL/GenBank/DDBJ whole genome shotgun (WGS) entry which is preliminary data.</text>
</comment>
<dbReference type="NCBIfam" id="NF007227">
    <property type="entry name" value="PRK09645.1"/>
    <property type="match status" value="1"/>
</dbReference>
<feature type="domain" description="RNA polymerase sigma-70 region 2" evidence="7">
    <location>
        <begin position="12"/>
        <end position="81"/>
    </location>
</feature>
<gene>
    <name evidence="9" type="ORF">EEJ31_10105</name>
</gene>
<evidence type="ECO:0000256" key="3">
    <source>
        <dbReference type="ARBA" id="ARBA00023082"/>
    </source>
</evidence>
<dbReference type="PANTHER" id="PTHR43133">
    <property type="entry name" value="RNA POLYMERASE ECF-TYPE SIGMA FACTO"/>
    <property type="match status" value="1"/>
</dbReference>
<dbReference type="InterPro" id="IPR039425">
    <property type="entry name" value="RNA_pol_sigma-70-like"/>
</dbReference>
<dbReference type="InterPro" id="IPR013325">
    <property type="entry name" value="RNA_pol_sigma_r2"/>
</dbReference>
<dbReference type="InterPro" id="IPR007627">
    <property type="entry name" value="RNA_pol_sigma70_r2"/>
</dbReference>
<dbReference type="Proteomes" id="UP000279859">
    <property type="component" value="Unassembled WGS sequence"/>
</dbReference>
<evidence type="ECO:0000256" key="5">
    <source>
        <dbReference type="ARBA" id="ARBA00023163"/>
    </source>
</evidence>
<dbReference type="SUPFAM" id="SSF88659">
    <property type="entry name" value="Sigma3 and sigma4 domains of RNA polymerase sigma factors"/>
    <property type="match status" value="1"/>
</dbReference>
<dbReference type="GO" id="GO:0006352">
    <property type="term" value="P:DNA-templated transcription initiation"/>
    <property type="evidence" value="ECO:0007669"/>
    <property type="project" value="InterPro"/>
</dbReference>
<dbReference type="InterPro" id="IPR000838">
    <property type="entry name" value="RNA_pol_sigma70_ECF_CS"/>
</dbReference>
<comment type="similarity">
    <text evidence="1 6">Belongs to the sigma-70 factor family. ECF subfamily.</text>
</comment>
<reference evidence="9 10" key="1">
    <citation type="submission" date="2018-11" db="EMBL/GenBank/DDBJ databases">
        <title>Cryobacterium sp. nov., isolated from rhizosphere soil of lettuce.</title>
        <authorList>
            <person name="Wang Y."/>
        </authorList>
    </citation>
    <scope>NUCLEOTIDE SEQUENCE [LARGE SCALE GENOMIC DNA]</scope>
    <source>
        <strain evidence="9 10">NEAU-85</strain>
    </source>
</reference>
<dbReference type="Gene3D" id="1.10.10.10">
    <property type="entry name" value="Winged helix-like DNA-binding domain superfamily/Winged helix DNA-binding domain"/>
    <property type="match status" value="1"/>
</dbReference>
<dbReference type="AlphaFoldDB" id="A0A3M8L389"/>
<dbReference type="RefSeq" id="WP_123046176.1">
    <property type="nucleotide sequence ID" value="NZ_RDSR01000016.1"/>
</dbReference>
<dbReference type="InterPro" id="IPR007630">
    <property type="entry name" value="RNA_pol_sigma70_r4"/>
</dbReference>